<protein>
    <submittedName>
        <fullName evidence="1">Glycosyltransferase family 1 protein</fullName>
    </submittedName>
</protein>
<dbReference type="AlphaFoldDB" id="A0A520MZF4"/>
<proteinExistence type="predicted"/>
<dbReference type="GO" id="GO:0016740">
    <property type="term" value="F:transferase activity"/>
    <property type="evidence" value="ECO:0007669"/>
    <property type="project" value="UniProtKB-KW"/>
</dbReference>
<sequence length="359" mass="40936">MKNKDILLLPKYTEKGPSSRYRLFQYVPLLRESFTISISPFFDESYIESLLAGNQPPIFSALMSFFRRVFKIIFISSKNTKLVLIEYELIPYFPSIFESLLKLKGINFLTIYDDAVFHRYDKSDNFIIKLILGNKIKNVMKKSSAVIVGNKYLEKYAINATNSKVYLLPTVVDTNLYQAKKIFSETIRIVWIGSPSTSKYLSRVDKILKNLSKDYSFEVIVIGANNFQFSEDITQSYVDYNDSNESSNLDEYDIGIMPLFDSDWEKGKCGFKLIQYMASGLPTIADNVGANSDITINGTTGFLCNSDSDWHNSLKLLMENKTLRMELGSNGVKRARKLYSLDSTKENLLGIVKESLGKN</sequence>
<evidence type="ECO:0000313" key="1">
    <source>
        <dbReference type="EMBL" id="RZO26594.1"/>
    </source>
</evidence>
<gene>
    <name evidence="1" type="ORF">EVA92_02290</name>
</gene>
<dbReference type="EMBL" id="SHBE01000003">
    <property type="protein sequence ID" value="RZO26594.1"/>
    <property type="molecule type" value="Genomic_DNA"/>
</dbReference>
<comment type="caution">
    <text evidence="1">The sequence shown here is derived from an EMBL/GenBank/DDBJ whole genome shotgun (WGS) entry which is preliminary data.</text>
</comment>
<dbReference type="Proteomes" id="UP000315825">
    <property type="component" value="Unassembled WGS sequence"/>
</dbReference>
<organism evidence="1 2">
    <name type="scientific">SAR86 cluster bacterium</name>
    <dbReference type="NCBI Taxonomy" id="2030880"/>
    <lineage>
        <taxon>Bacteria</taxon>
        <taxon>Pseudomonadati</taxon>
        <taxon>Pseudomonadota</taxon>
        <taxon>Gammaproteobacteria</taxon>
        <taxon>SAR86 cluster</taxon>
    </lineage>
</organism>
<dbReference type="CDD" id="cd03801">
    <property type="entry name" value="GT4_PimA-like"/>
    <property type="match status" value="1"/>
</dbReference>
<dbReference type="Gene3D" id="3.40.50.2000">
    <property type="entry name" value="Glycogen Phosphorylase B"/>
    <property type="match status" value="2"/>
</dbReference>
<dbReference type="Pfam" id="PF13692">
    <property type="entry name" value="Glyco_trans_1_4"/>
    <property type="match status" value="1"/>
</dbReference>
<keyword evidence="1" id="KW-0808">Transferase</keyword>
<accession>A0A520MZF4</accession>
<dbReference type="PANTHER" id="PTHR12526">
    <property type="entry name" value="GLYCOSYLTRANSFERASE"/>
    <property type="match status" value="1"/>
</dbReference>
<evidence type="ECO:0000313" key="2">
    <source>
        <dbReference type="Proteomes" id="UP000315825"/>
    </source>
</evidence>
<dbReference type="SUPFAM" id="SSF53756">
    <property type="entry name" value="UDP-Glycosyltransferase/glycogen phosphorylase"/>
    <property type="match status" value="1"/>
</dbReference>
<name>A0A520MZF4_9GAMM</name>
<reference evidence="1 2" key="1">
    <citation type="submission" date="2019-02" db="EMBL/GenBank/DDBJ databases">
        <title>Prokaryotic population dynamics and viral predation in marine succession experiment using metagenomics: the confinement effect.</title>
        <authorList>
            <person name="Haro-Moreno J.M."/>
            <person name="Rodriguez-Valera F."/>
            <person name="Lopez-Perez M."/>
        </authorList>
    </citation>
    <scope>NUCLEOTIDE SEQUENCE [LARGE SCALE GENOMIC DNA]</scope>
    <source>
        <strain evidence="1">MED-G159</strain>
    </source>
</reference>